<accession>F0EXB0</accession>
<dbReference type="HOGENOM" id="CLU_3118749_0_0_4"/>
<gene>
    <name evidence="2" type="ORF">HMPREF9098_0488</name>
</gene>
<feature type="region of interest" description="Disordered" evidence="1">
    <location>
        <begin position="1"/>
        <end position="27"/>
    </location>
</feature>
<feature type="compositionally biased region" description="Basic residues" evidence="1">
    <location>
        <begin position="1"/>
        <end position="12"/>
    </location>
</feature>
<organism evidence="2 3">
    <name type="scientific">Kingella denitrificans ATCC 33394</name>
    <dbReference type="NCBI Taxonomy" id="888741"/>
    <lineage>
        <taxon>Bacteria</taxon>
        <taxon>Pseudomonadati</taxon>
        <taxon>Pseudomonadota</taxon>
        <taxon>Betaproteobacteria</taxon>
        <taxon>Neisseriales</taxon>
        <taxon>Neisseriaceae</taxon>
        <taxon>Kingella</taxon>
    </lineage>
</organism>
<sequence length="50" mass="5636">METAGRRKRITPPKKQPAPVLPPIARKHGPTKCRLLLLHLRYNAPVSPTE</sequence>
<evidence type="ECO:0000256" key="1">
    <source>
        <dbReference type="SAM" id="MobiDB-lite"/>
    </source>
</evidence>
<dbReference type="Proteomes" id="UP000004088">
    <property type="component" value="Unassembled WGS sequence"/>
</dbReference>
<proteinExistence type="predicted"/>
<dbReference type="EMBL" id="AEWV01000006">
    <property type="protein sequence ID" value="EGC18339.1"/>
    <property type="molecule type" value="Genomic_DNA"/>
</dbReference>
<evidence type="ECO:0000313" key="3">
    <source>
        <dbReference type="Proteomes" id="UP000004088"/>
    </source>
</evidence>
<evidence type="ECO:0000313" key="2">
    <source>
        <dbReference type="EMBL" id="EGC18339.1"/>
    </source>
</evidence>
<keyword evidence="3" id="KW-1185">Reference proteome</keyword>
<reference evidence="2 3" key="1">
    <citation type="submission" date="2011-01" db="EMBL/GenBank/DDBJ databases">
        <authorList>
            <person name="Muzny D."/>
            <person name="Qin X."/>
            <person name="Deng J."/>
            <person name="Jiang H."/>
            <person name="Liu Y."/>
            <person name="Qu J."/>
            <person name="Song X.-Z."/>
            <person name="Zhang L."/>
            <person name="Thornton R."/>
            <person name="Coyle M."/>
            <person name="Francisco L."/>
            <person name="Jackson L."/>
            <person name="Javaid M."/>
            <person name="Korchina V."/>
            <person name="Kovar C."/>
            <person name="Mata R."/>
            <person name="Mathew T."/>
            <person name="Ngo R."/>
            <person name="Nguyen L."/>
            <person name="Nguyen N."/>
            <person name="Okwuonu G."/>
            <person name="Ongeri F."/>
            <person name="Pham C."/>
            <person name="Simmons D."/>
            <person name="Wilczek-Boney K."/>
            <person name="Hale W."/>
            <person name="Jakkamsetti A."/>
            <person name="Pham P."/>
            <person name="Ruth R."/>
            <person name="San Lucas F."/>
            <person name="Warren J."/>
            <person name="Zhang J."/>
            <person name="Zhao Z."/>
            <person name="Zhou C."/>
            <person name="Zhu D."/>
            <person name="Lee S."/>
            <person name="Bess C."/>
            <person name="Blankenburg K."/>
            <person name="Forbes L."/>
            <person name="Fu Q."/>
            <person name="Gubbala S."/>
            <person name="Hirani K."/>
            <person name="Jayaseelan J.C."/>
            <person name="Lara F."/>
            <person name="Munidasa M."/>
            <person name="Palculict T."/>
            <person name="Patil S."/>
            <person name="Pu L.-L."/>
            <person name="Saada N."/>
            <person name="Tang L."/>
            <person name="Weissenberger G."/>
            <person name="Zhu Y."/>
            <person name="Hemphill L."/>
            <person name="Shang Y."/>
            <person name="Youmans B."/>
            <person name="Ayvaz T."/>
            <person name="Ross M."/>
            <person name="Santibanez J."/>
            <person name="Aqrawi P."/>
            <person name="Gross S."/>
            <person name="Joshi V."/>
            <person name="Fowler G."/>
            <person name="Nazareth L."/>
            <person name="Reid J."/>
            <person name="Worley K."/>
            <person name="Petrosino J."/>
            <person name="Highlander S."/>
            <person name="Gibbs R."/>
        </authorList>
    </citation>
    <scope>NUCLEOTIDE SEQUENCE [LARGE SCALE GENOMIC DNA]</scope>
    <source>
        <strain evidence="2 3">ATCC 33394</strain>
    </source>
</reference>
<comment type="caution">
    <text evidence="2">The sequence shown here is derived from an EMBL/GenBank/DDBJ whole genome shotgun (WGS) entry which is preliminary data.</text>
</comment>
<name>F0EXB0_9NEIS</name>
<dbReference type="AlphaFoldDB" id="F0EXB0"/>
<protein>
    <submittedName>
        <fullName evidence="2">Uncharacterized protein</fullName>
    </submittedName>
</protein>